<accession>A0A4Q1DBP3</accession>
<evidence type="ECO:0000256" key="3">
    <source>
        <dbReference type="ARBA" id="ARBA00011165"/>
    </source>
</evidence>
<feature type="domain" description="Alpha-L-arabinofuranosidase C-terminal" evidence="9">
    <location>
        <begin position="328"/>
        <end position="518"/>
    </location>
</feature>
<dbReference type="Gene3D" id="3.20.20.80">
    <property type="entry name" value="Glycosidases"/>
    <property type="match status" value="1"/>
</dbReference>
<dbReference type="GO" id="GO:0046556">
    <property type="term" value="F:alpha-L-arabinofuranosidase activity"/>
    <property type="evidence" value="ECO:0007669"/>
    <property type="project" value="UniProtKB-EC"/>
</dbReference>
<dbReference type="EMBL" id="SDHZ01000001">
    <property type="protein sequence ID" value="RXK86348.1"/>
    <property type="molecule type" value="Genomic_DNA"/>
</dbReference>
<organism evidence="10 11">
    <name type="scientific">Filimonas effusa</name>
    <dbReference type="NCBI Taxonomy" id="2508721"/>
    <lineage>
        <taxon>Bacteria</taxon>
        <taxon>Pseudomonadati</taxon>
        <taxon>Bacteroidota</taxon>
        <taxon>Chitinophagia</taxon>
        <taxon>Chitinophagales</taxon>
        <taxon>Chitinophagaceae</taxon>
        <taxon>Filimonas</taxon>
    </lineage>
</organism>
<comment type="caution">
    <text evidence="10">The sequence shown here is derived from an EMBL/GenBank/DDBJ whole genome shotgun (WGS) entry which is preliminary data.</text>
</comment>
<proteinExistence type="inferred from homology"/>
<dbReference type="GO" id="GO:0000272">
    <property type="term" value="P:polysaccharide catabolic process"/>
    <property type="evidence" value="ECO:0007669"/>
    <property type="project" value="TreeGrafter"/>
</dbReference>
<dbReference type="PANTHER" id="PTHR43576">
    <property type="entry name" value="ALPHA-L-ARABINOFURANOSIDASE C-RELATED"/>
    <property type="match status" value="1"/>
</dbReference>
<dbReference type="Pfam" id="PF06964">
    <property type="entry name" value="Alpha-L-AF_C"/>
    <property type="match status" value="1"/>
</dbReference>
<evidence type="ECO:0000256" key="2">
    <source>
        <dbReference type="ARBA" id="ARBA00007186"/>
    </source>
</evidence>
<dbReference type="RefSeq" id="WP_129002098.1">
    <property type="nucleotide sequence ID" value="NZ_SDHZ01000001.1"/>
</dbReference>
<evidence type="ECO:0000313" key="10">
    <source>
        <dbReference type="EMBL" id="RXK86348.1"/>
    </source>
</evidence>
<dbReference type="Proteomes" id="UP000290545">
    <property type="component" value="Unassembled WGS sequence"/>
</dbReference>
<feature type="signal peptide" evidence="8">
    <location>
        <begin position="1"/>
        <end position="31"/>
    </location>
</feature>
<dbReference type="InterPro" id="IPR010720">
    <property type="entry name" value="Alpha-L-AF_C"/>
</dbReference>
<evidence type="ECO:0000256" key="4">
    <source>
        <dbReference type="ARBA" id="ARBA00012670"/>
    </source>
</evidence>
<comment type="similarity">
    <text evidence="2">Belongs to the glycosyl hydrolase 51 family.</text>
</comment>
<dbReference type="SUPFAM" id="SSF51445">
    <property type="entry name" value="(Trans)glycosidases"/>
    <property type="match status" value="1"/>
</dbReference>
<gene>
    <name evidence="10" type="ORF">ESB13_05965</name>
</gene>
<evidence type="ECO:0000256" key="1">
    <source>
        <dbReference type="ARBA" id="ARBA00001462"/>
    </source>
</evidence>
<dbReference type="EC" id="3.2.1.55" evidence="4"/>
<dbReference type="GO" id="GO:0046373">
    <property type="term" value="P:L-arabinose metabolic process"/>
    <property type="evidence" value="ECO:0007669"/>
    <property type="project" value="InterPro"/>
</dbReference>
<keyword evidence="6" id="KW-0119">Carbohydrate metabolism</keyword>
<dbReference type="PANTHER" id="PTHR43576:SF2">
    <property type="entry name" value="INTRACELLULAR EXO-ALPHA-L-ARABINOFURANOSIDASE 2"/>
    <property type="match status" value="1"/>
</dbReference>
<sequence>MKIACLHLKKRLSFAVLAAFSSVTCLSSATAQTQVLVNGYDPQQQISRHIYGHFSEHLGRCIYGGFWVGDSIKVPKQGGIRLDIVDALKKIKVPNLRWPGGCFADEYHWRDGIGPRNQRPKMVNTNWGGVTEDNSFGTHEFLELCDLLQCEPYIAGNVGSGTVEEMSKWVEYLNFDGLSPMTTIRKQNGREKPWKVEFWGVGNESWGCGGNMTPEYYANEFKRYATYARNYPGARLKRIASGANVADYNWTDVCMRNIPAGQMWGITLHHYTLPSGHWSDNKGSATAFEEKEYFTTMKSCLYMETLLNGHEAIMDKYDPAKKVALVVDEWGIWTNVEPGTNPGFLYQQNSMRDALVAASTLNIFNNHCNRVRMANLAQTINVLQALILTEKEKFLLTPTYHVFDLYKVHQDATLLPVQFKSPEYVSGNDKLPAVNISASKDKEGKVHLTIANIDPNKAIPLQLNLAGINFKKVTGQILTSPKFTDINTFAKPDLVKPAAFNNAVASGNTLQVQMPALSVVMLELN</sequence>
<evidence type="ECO:0000256" key="5">
    <source>
        <dbReference type="ARBA" id="ARBA00022801"/>
    </source>
</evidence>
<evidence type="ECO:0000259" key="9">
    <source>
        <dbReference type="SMART" id="SM00813"/>
    </source>
</evidence>
<comment type="subunit">
    <text evidence="3">Homohexamer; trimer of dimers.</text>
</comment>
<dbReference type="InterPro" id="IPR013780">
    <property type="entry name" value="Glyco_hydro_b"/>
</dbReference>
<evidence type="ECO:0000256" key="6">
    <source>
        <dbReference type="ARBA" id="ARBA00023277"/>
    </source>
</evidence>
<feature type="chain" id="PRO_5020714091" description="non-reducing end alpha-L-arabinofuranosidase" evidence="8">
    <location>
        <begin position="32"/>
        <end position="525"/>
    </location>
</feature>
<name>A0A4Q1DBP3_9BACT</name>
<reference evidence="10 11" key="1">
    <citation type="submission" date="2019-01" db="EMBL/GenBank/DDBJ databases">
        <title>Filimonas sp. strain TTM-71.</title>
        <authorList>
            <person name="Chen W.-M."/>
        </authorList>
    </citation>
    <scope>NUCLEOTIDE SEQUENCE [LARGE SCALE GENOMIC DNA]</scope>
    <source>
        <strain evidence="10 11">TTM-71</strain>
    </source>
</reference>
<evidence type="ECO:0000313" key="11">
    <source>
        <dbReference type="Proteomes" id="UP000290545"/>
    </source>
</evidence>
<evidence type="ECO:0000256" key="7">
    <source>
        <dbReference type="ARBA" id="ARBA00023295"/>
    </source>
</evidence>
<keyword evidence="8" id="KW-0732">Signal</keyword>
<dbReference type="SMART" id="SM00813">
    <property type="entry name" value="Alpha-L-AF_C"/>
    <property type="match status" value="1"/>
</dbReference>
<protein>
    <recommendedName>
        <fullName evidence="4">non-reducing end alpha-L-arabinofuranosidase</fullName>
        <ecNumber evidence="4">3.2.1.55</ecNumber>
    </recommendedName>
</protein>
<keyword evidence="11" id="KW-1185">Reference proteome</keyword>
<dbReference type="OrthoDB" id="9758333at2"/>
<evidence type="ECO:0000256" key="8">
    <source>
        <dbReference type="SAM" id="SignalP"/>
    </source>
</evidence>
<dbReference type="InterPro" id="IPR017853">
    <property type="entry name" value="GH"/>
</dbReference>
<comment type="catalytic activity">
    <reaction evidence="1">
        <text>Hydrolysis of terminal non-reducing alpha-L-arabinofuranoside residues in alpha-L-arabinosides.</text>
        <dbReference type="EC" id="3.2.1.55"/>
    </reaction>
</comment>
<keyword evidence="5" id="KW-0378">Hydrolase</keyword>
<dbReference type="Gene3D" id="2.60.40.1180">
    <property type="entry name" value="Golgi alpha-mannosidase II"/>
    <property type="match status" value="1"/>
</dbReference>
<dbReference type="Pfam" id="PF22848">
    <property type="entry name" value="ASD1_dom"/>
    <property type="match status" value="1"/>
</dbReference>
<dbReference type="SUPFAM" id="SSF51011">
    <property type="entry name" value="Glycosyl hydrolase domain"/>
    <property type="match status" value="1"/>
</dbReference>
<dbReference type="AlphaFoldDB" id="A0A4Q1DBP3"/>
<dbReference type="InterPro" id="IPR055235">
    <property type="entry name" value="ASD1_cat"/>
</dbReference>
<keyword evidence="7" id="KW-0326">Glycosidase</keyword>